<dbReference type="Gene3D" id="2.60.40.1120">
    <property type="entry name" value="Carboxypeptidase-like, regulatory domain"/>
    <property type="match status" value="1"/>
</dbReference>
<feature type="non-terminal residue" evidence="1">
    <location>
        <position position="1"/>
    </location>
</feature>
<dbReference type="Pfam" id="PF18939">
    <property type="entry name" value="DUF5686"/>
    <property type="match status" value="1"/>
</dbReference>
<protein>
    <recommendedName>
        <fullName evidence="3">Carboxypeptidase-like regulatory domain-containing protein</fullName>
    </recommendedName>
</protein>
<gene>
    <name evidence="1" type="ORF">DI598_16600</name>
</gene>
<name>A0A2W5EI41_9SPHI</name>
<comment type="caution">
    <text evidence="1">The sequence shown here is derived from an EMBL/GenBank/DDBJ whole genome shotgun (WGS) entry which is preliminary data.</text>
</comment>
<dbReference type="Pfam" id="PF13715">
    <property type="entry name" value="CarbopepD_reg_2"/>
    <property type="match status" value="1"/>
</dbReference>
<reference evidence="1 2" key="1">
    <citation type="submission" date="2017-11" db="EMBL/GenBank/DDBJ databases">
        <title>Infants hospitalized years apart are colonized by the same room-sourced microbial strains.</title>
        <authorList>
            <person name="Brooks B."/>
            <person name="Olm M.R."/>
            <person name="Firek B.A."/>
            <person name="Baker R."/>
            <person name="Thomas B.C."/>
            <person name="Morowitz M.J."/>
            <person name="Banfield J.F."/>
        </authorList>
    </citation>
    <scope>NUCLEOTIDE SEQUENCE [LARGE SCALE GENOMIC DNA]</scope>
    <source>
        <strain evidence="1">S2_009_000_R2_76</strain>
    </source>
</reference>
<accession>A0A2W5EI41</accession>
<dbReference type="EMBL" id="QFOI01000414">
    <property type="protein sequence ID" value="PZP42748.1"/>
    <property type="molecule type" value="Genomic_DNA"/>
</dbReference>
<dbReference type="SUPFAM" id="SSF49464">
    <property type="entry name" value="Carboxypeptidase regulatory domain-like"/>
    <property type="match status" value="1"/>
</dbReference>
<evidence type="ECO:0000313" key="2">
    <source>
        <dbReference type="Proteomes" id="UP000249645"/>
    </source>
</evidence>
<dbReference type="AlphaFoldDB" id="A0A2W5EI41"/>
<evidence type="ECO:0008006" key="3">
    <source>
        <dbReference type="Google" id="ProtNLM"/>
    </source>
</evidence>
<evidence type="ECO:0000313" key="1">
    <source>
        <dbReference type="EMBL" id="PZP42748.1"/>
    </source>
</evidence>
<dbReference type="InterPro" id="IPR043741">
    <property type="entry name" value="DUF5686"/>
</dbReference>
<sequence>AVAYASIFTKNGIGTTADAHGKYKLNLTPGEYNITCQFIGYQQISKKITVADKDQTLDFELKPIESDLESVVIQSSKKDPSNKIIQNAIRMKPQYRSPLDSFTCDVYIKMQMQSRSLPKKVFFKKIEEEDKKDMGVDSTGKGMLYLSESITRYAYKKPKQSKLSVISGRESGSNGYGFNFPTFIQFYNDNVQILSTVGSRGFVSPIADAAFHYYNFSYIGSFTENGIKIHRIRLRPKRKYEPLFDGEINITDGDWRIYNIDVIVTKESQLQLLDTIHIQQEQTSIGKNVWEPSKLVVHFSFDVLGFNMYGDALNVYSKYDTVPQFPKNYFNNVVAQYEKDVNKKSINYWDSIRPIQLTQEETLNYVQRDSIYHKEQSLKNNKEHQDSIFRKREQLTVSKIIWDGYYKGFRNDSGIALNGLTIAPILPRLQYNTVEGVSLNSTVTWTHRFKNNLLFVSPHIRYGFSNGHLNPDMRITWQKRRDSTFATKAYRYWSISGGKRLSQYNNANPISPLANAIHTLFWGQNYMKLYENVYTNIAFAKGYESGFEWSAFARYENRTYVENSAFISAAKHPEFTPNYPTELLSSPFVENKALIVGIGLRYQPGQRYIQYPNYKSSIGSKMPTFSLSYQKGLDNVLSSTSNFDKWSAGIENTNDFKLGGIFKYKFDIGGFLNKKNVAVQDFVHFNGNQTIFAAPYLNSFQLAHYYANSTTASFYVNGHIEHHFNGMLTNKIPLFKKLNWNLVAGSNAFYVNTDNNYIEAFMGLENIFKVIRVDFIQSFSNGRESQFGVRLGFGGIFSKGSLD</sequence>
<organism evidence="1 2">
    <name type="scientific">Pseudopedobacter saltans</name>
    <dbReference type="NCBI Taxonomy" id="151895"/>
    <lineage>
        <taxon>Bacteria</taxon>
        <taxon>Pseudomonadati</taxon>
        <taxon>Bacteroidota</taxon>
        <taxon>Sphingobacteriia</taxon>
        <taxon>Sphingobacteriales</taxon>
        <taxon>Sphingobacteriaceae</taxon>
        <taxon>Pseudopedobacter</taxon>
    </lineage>
</organism>
<dbReference type="Proteomes" id="UP000249645">
    <property type="component" value="Unassembled WGS sequence"/>
</dbReference>
<proteinExistence type="predicted"/>
<dbReference type="InterPro" id="IPR008969">
    <property type="entry name" value="CarboxyPept-like_regulatory"/>
</dbReference>